<name>A0A368RU65_SETIT</name>
<dbReference type="AlphaFoldDB" id="A0A368RU65"/>
<protein>
    <submittedName>
        <fullName evidence="2">Uncharacterized protein</fullName>
    </submittedName>
</protein>
<gene>
    <name evidence="2" type="ORF">SETIT_7G103800v2</name>
</gene>
<evidence type="ECO:0000256" key="1">
    <source>
        <dbReference type="SAM" id="MobiDB-lite"/>
    </source>
</evidence>
<reference evidence="2" key="1">
    <citation type="journal article" date="2012" name="Nat. Biotechnol.">
        <title>Reference genome sequence of the model plant Setaria.</title>
        <authorList>
            <person name="Bennetzen J.L."/>
            <person name="Schmutz J."/>
            <person name="Wang H."/>
            <person name="Percifield R."/>
            <person name="Hawkins J."/>
            <person name="Pontaroli A.C."/>
            <person name="Estep M."/>
            <person name="Feng L."/>
            <person name="Vaughn J.N."/>
            <person name="Grimwood J."/>
            <person name="Jenkins J."/>
            <person name="Barry K."/>
            <person name="Lindquist E."/>
            <person name="Hellsten U."/>
            <person name="Deshpande S."/>
            <person name="Wang X."/>
            <person name="Wu X."/>
            <person name="Mitros T."/>
            <person name="Triplett J."/>
            <person name="Yang X."/>
            <person name="Ye C.Y."/>
            <person name="Mauro-Herrera M."/>
            <person name="Wang L."/>
            <person name="Li P."/>
            <person name="Sharma M."/>
            <person name="Sharma R."/>
            <person name="Ronald P.C."/>
            <person name="Panaud O."/>
            <person name="Kellogg E.A."/>
            <person name="Brutnell T.P."/>
            <person name="Doust A.N."/>
            <person name="Tuskan G.A."/>
            <person name="Rokhsar D."/>
            <person name="Devos K.M."/>
        </authorList>
    </citation>
    <scope>NUCLEOTIDE SEQUENCE [LARGE SCALE GENOMIC DNA]</scope>
    <source>
        <strain evidence="2">Yugu1</strain>
    </source>
</reference>
<proteinExistence type="predicted"/>
<sequence length="32" mass="3504">MTSFASARQVGMCHLSSSSGHQRKRNQLGRQG</sequence>
<feature type="region of interest" description="Disordered" evidence="1">
    <location>
        <begin position="1"/>
        <end position="32"/>
    </location>
</feature>
<organism evidence="2">
    <name type="scientific">Setaria italica</name>
    <name type="common">Foxtail millet</name>
    <name type="synonym">Panicum italicum</name>
    <dbReference type="NCBI Taxonomy" id="4555"/>
    <lineage>
        <taxon>Eukaryota</taxon>
        <taxon>Viridiplantae</taxon>
        <taxon>Streptophyta</taxon>
        <taxon>Embryophyta</taxon>
        <taxon>Tracheophyta</taxon>
        <taxon>Spermatophyta</taxon>
        <taxon>Magnoliopsida</taxon>
        <taxon>Liliopsida</taxon>
        <taxon>Poales</taxon>
        <taxon>Poaceae</taxon>
        <taxon>PACMAD clade</taxon>
        <taxon>Panicoideae</taxon>
        <taxon>Panicodae</taxon>
        <taxon>Paniceae</taxon>
        <taxon>Cenchrinae</taxon>
        <taxon>Setaria</taxon>
    </lineage>
</organism>
<reference evidence="2" key="2">
    <citation type="submission" date="2015-07" db="EMBL/GenBank/DDBJ databases">
        <authorList>
            <person name="Noorani M."/>
        </authorList>
    </citation>
    <scope>NUCLEOTIDE SEQUENCE</scope>
    <source>
        <strain evidence="2">Yugu1</strain>
    </source>
</reference>
<dbReference type="EMBL" id="CM003534">
    <property type="protein sequence ID" value="RCV33709.1"/>
    <property type="molecule type" value="Genomic_DNA"/>
</dbReference>
<evidence type="ECO:0000313" key="2">
    <source>
        <dbReference type="EMBL" id="RCV33709.1"/>
    </source>
</evidence>
<accession>A0A368RU65</accession>
<feature type="compositionally biased region" description="Basic residues" evidence="1">
    <location>
        <begin position="21"/>
        <end position="32"/>
    </location>
</feature>